<protein>
    <submittedName>
        <fullName evidence="1">Uncharacterized protein</fullName>
    </submittedName>
</protein>
<organism evidence="1 2">
    <name type="scientific">Aspergillus tanneri</name>
    <dbReference type="NCBI Taxonomy" id="1220188"/>
    <lineage>
        <taxon>Eukaryota</taxon>
        <taxon>Fungi</taxon>
        <taxon>Dikarya</taxon>
        <taxon>Ascomycota</taxon>
        <taxon>Pezizomycotina</taxon>
        <taxon>Eurotiomycetes</taxon>
        <taxon>Eurotiomycetidae</taxon>
        <taxon>Eurotiales</taxon>
        <taxon>Aspergillaceae</taxon>
        <taxon>Aspergillus</taxon>
        <taxon>Aspergillus subgen. Circumdati</taxon>
    </lineage>
</organism>
<evidence type="ECO:0000313" key="1">
    <source>
        <dbReference type="EMBL" id="KAA8651861.1"/>
    </source>
</evidence>
<sequence length="145" mass="15530">MGYSIRPIKESSSTAVPGAFPVRVIGSTLLYPAIATIPPPACRTHEIGGPHAFGIEQSHSVSASPATVPLLCCGQAGQEVLAHMEAARKEGYQVEGTMFQRSPHCALIQEDVERYSGSVHVFWRESCVLGRNPEGISAVSRKSKL</sequence>
<dbReference type="Pfam" id="PF05705">
    <property type="entry name" value="DUF829"/>
    <property type="match status" value="1"/>
</dbReference>
<dbReference type="Proteomes" id="UP000324241">
    <property type="component" value="Unassembled WGS sequence"/>
</dbReference>
<name>A0A5M9MXN7_9EURO</name>
<dbReference type="EMBL" id="QUQM01000002">
    <property type="protein sequence ID" value="KAA8651861.1"/>
    <property type="molecule type" value="Genomic_DNA"/>
</dbReference>
<comment type="caution">
    <text evidence="1">The sequence shown here is derived from an EMBL/GenBank/DDBJ whole genome shotgun (WGS) entry which is preliminary data.</text>
</comment>
<dbReference type="RefSeq" id="XP_033431222.1">
    <property type="nucleotide sequence ID" value="XM_033565465.1"/>
</dbReference>
<accession>A0A5M9MXN7</accession>
<dbReference type="InterPro" id="IPR008547">
    <property type="entry name" value="DUF829_TMEM53"/>
</dbReference>
<dbReference type="AlphaFoldDB" id="A0A5M9MXN7"/>
<evidence type="ECO:0000313" key="2">
    <source>
        <dbReference type="Proteomes" id="UP000324241"/>
    </source>
</evidence>
<proteinExistence type="predicted"/>
<reference evidence="1 2" key="1">
    <citation type="submission" date="2019-08" db="EMBL/GenBank/DDBJ databases">
        <title>The genome sequence of a newly discovered highly antifungal drug resistant Aspergillus species, Aspergillus tanneri NIH 1004.</title>
        <authorList>
            <person name="Mounaud S."/>
            <person name="Singh I."/>
            <person name="Joardar V."/>
            <person name="Pakala S."/>
            <person name="Pakala S."/>
            <person name="Venepally P."/>
            <person name="Chung J.K."/>
            <person name="Losada L."/>
            <person name="Nierman W.C."/>
        </authorList>
    </citation>
    <scope>NUCLEOTIDE SEQUENCE [LARGE SCALE GENOMIC DNA]</scope>
    <source>
        <strain evidence="1 2">NIH1004</strain>
    </source>
</reference>
<dbReference type="GeneID" id="54323461"/>
<gene>
    <name evidence="1" type="ORF">ATNIH1004_000759</name>
</gene>